<dbReference type="SMART" id="SM00060">
    <property type="entry name" value="FN3"/>
    <property type="match status" value="3"/>
</dbReference>
<evidence type="ECO:0000259" key="11">
    <source>
        <dbReference type="PROSITE" id="PS50835"/>
    </source>
</evidence>
<dbReference type="GO" id="GO:0016020">
    <property type="term" value="C:membrane"/>
    <property type="evidence" value="ECO:0007669"/>
    <property type="project" value="UniProtKB-SubCell"/>
</dbReference>
<sequence>MMQVVRQKYEVQVYDEYVISGNTAVLKCQVPSYVAEYVMVTSWVQDGSVNIYPNTDTGGKYAVLMSGDLYIYNAGPSDGYKSYACRTVHRLTGEVHSSTYPGRIIITEPKGSVQPRITVEKHVTKQVKAGDDITLPCVAQGFPVPTYRWFREDRDQLLAVNVGERVSVLAAGLLRIAKVRLEDKGKYLCWVNNSAGEETVQVTLTVSEQLNCLMLQKSNIVYLSLSTIPLPPTATQVAGTSSCSIATHIAGTYFCSTATHIAGTSFCSTATHVAGTSFSSTATNVAGTLSPTFSLPLPTRCSPLKRDIVLTVLKPELKLRCTRLGEQAPLSAHVQPQNQVVDVGKEAVFQCIPGGHPVAKVAWYRNGKPVVRDARFEVLSSPEKLMVRALQKEDHGMYQCFVSNEWDMAQATAELQLGDASPELLYWFTEQTIQPGPAVSLKCVATGNPPPQFIWTLDGFPVPDNPRSKGASLILFSFGQMVRLRFKSSSGLPFIRLMPKITAVAGTDLVIKCPVAGYPIESIIWERDGTVLPMNRRQRVYPNGTLIIEHAQRQADAGSYTCQAQNRQKHTARRDVEVQVLVPPKILPIQAMTNLLREGMRAAISCQILEGDLPVTFRWERNGQALPAPNLSTSTRRLDEYSTSLVIERITSAHSGNYTCVAQNVAGSESFTVPLTVNGIPPRWTVEAADASVASGQDVTLHCQADGYPVPSIMWRKAVEFLHISKDSEGYYLCEAKNEVGTGVSKVIFLKVNGGNLAISAPAYFPQKSKQMQVQKGEQAHLQCTSLGDTPIEIMWKIAGKRISEEMDQRYSIREQLLDDGMVSELGISHTYRHDTGILSCYASNAYGQDEMTIQLIVQEVPEMPKNIRVNDQQSRSLTLSWTQPYAGNSPITNYIVQYKLVGDVWIAQPTKLTVLGTQTTATVQNLSPASSYHLRIMAENRLGLSDPSEAIQVTTQEEVPSGSPQDVRAEAKSSTELFVAWEPPMRDQWNGNLLGYYVGYQEQSNPSSLLIVSPSTPTHNYSFRTVEVGAQYGGEVTLQGLTKYTTYSIVVQAYNSRGAGPSSDPVSARTLEDAPSLPPKNVQCSVLTSQSLQVSWEPPLVEGRNGIVQGYKVSHQSAEEWYDEDEQETKVTTSLKTTIPSLRKYTNYSISVLAFTSSGDGVKSLPIYCRTEEDVPSPPADIKAVISSVNKILVSWLPPLHPNGQLIGYTFYMGLIEDGKEAPSLFPLLCFYTPPLLKGFCANCSACRFLKNELYMEITLK</sequence>
<dbReference type="PRINTS" id="PR00014">
    <property type="entry name" value="FNTYPEIII"/>
</dbReference>
<dbReference type="Pfam" id="PF07679">
    <property type="entry name" value="I-set"/>
    <property type="match status" value="2"/>
</dbReference>
<keyword evidence="6" id="KW-1133">Transmembrane helix</keyword>
<feature type="domain" description="Fibronectin type-III" evidence="12">
    <location>
        <begin position="964"/>
        <end position="1074"/>
    </location>
</feature>
<dbReference type="InterPro" id="IPR013098">
    <property type="entry name" value="Ig_I-set"/>
</dbReference>
<feature type="domain" description="Ig-like" evidence="11">
    <location>
        <begin position="493"/>
        <end position="579"/>
    </location>
</feature>
<feature type="domain" description="Ig-like" evidence="11">
    <location>
        <begin position="584"/>
        <end position="678"/>
    </location>
</feature>
<dbReference type="SMART" id="SM00409">
    <property type="entry name" value="IG"/>
    <property type="match status" value="7"/>
</dbReference>
<dbReference type="PROSITE" id="PS50853">
    <property type="entry name" value="FN3"/>
    <property type="match status" value="3"/>
</dbReference>
<keyword evidence="9" id="KW-0393">Immunoglobulin domain</keyword>
<dbReference type="InterPro" id="IPR003599">
    <property type="entry name" value="Ig_sub"/>
</dbReference>
<feature type="region of interest" description="Disordered" evidence="10">
    <location>
        <begin position="1058"/>
        <end position="1080"/>
    </location>
</feature>
<evidence type="ECO:0000256" key="7">
    <source>
        <dbReference type="ARBA" id="ARBA00023136"/>
    </source>
</evidence>
<feature type="domain" description="Ig-like" evidence="11">
    <location>
        <begin position="7"/>
        <end position="101"/>
    </location>
</feature>
<protein>
    <submittedName>
        <fullName evidence="13">Uncharacterized protein</fullName>
    </submittedName>
</protein>
<dbReference type="FunFam" id="2.60.40.10:FF:000324">
    <property type="entry name" value="Down syndrome cell adhesion molecule, isoform D"/>
    <property type="match status" value="1"/>
</dbReference>
<name>A0A7R8VGX7_TIMDO</name>
<dbReference type="SUPFAM" id="SSF48726">
    <property type="entry name" value="Immunoglobulin"/>
    <property type="match status" value="8"/>
</dbReference>
<dbReference type="PROSITE" id="PS50835">
    <property type="entry name" value="IG_LIKE"/>
    <property type="match status" value="8"/>
</dbReference>
<dbReference type="FunFam" id="2.60.40.10:FF:000032">
    <property type="entry name" value="palladin isoform X1"/>
    <property type="match status" value="1"/>
</dbReference>
<dbReference type="AlphaFoldDB" id="A0A7R8VGX7"/>
<dbReference type="FunFam" id="2.60.40.10:FF:000017">
    <property type="entry name" value="Down syndrome cell adhesion molecule b"/>
    <property type="match status" value="1"/>
</dbReference>
<dbReference type="GO" id="GO:0098609">
    <property type="term" value="P:cell-cell adhesion"/>
    <property type="evidence" value="ECO:0007669"/>
    <property type="project" value="TreeGrafter"/>
</dbReference>
<dbReference type="FunFam" id="2.60.40.10:FF:000028">
    <property type="entry name" value="Neuronal cell adhesion molecule"/>
    <property type="match status" value="1"/>
</dbReference>
<keyword evidence="2" id="KW-0812">Transmembrane</keyword>
<dbReference type="Gene3D" id="2.60.40.10">
    <property type="entry name" value="Immunoglobulins"/>
    <property type="match status" value="12"/>
</dbReference>
<dbReference type="InterPro" id="IPR007110">
    <property type="entry name" value="Ig-like_dom"/>
</dbReference>
<dbReference type="InterPro" id="IPR013783">
    <property type="entry name" value="Ig-like_fold"/>
</dbReference>
<feature type="domain" description="Ig-like" evidence="11">
    <location>
        <begin position="682"/>
        <end position="745"/>
    </location>
</feature>
<accession>A0A7R8VGX7</accession>
<feature type="domain" description="Ig-like" evidence="11">
    <location>
        <begin position="329"/>
        <end position="416"/>
    </location>
</feature>
<dbReference type="Pfam" id="PF00041">
    <property type="entry name" value="fn3"/>
    <property type="match status" value="3"/>
</dbReference>
<evidence type="ECO:0000313" key="13">
    <source>
        <dbReference type="EMBL" id="CAD7197213.1"/>
    </source>
</evidence>
<keyword evidence="5" id="KW-0130">Cell adhesion</keyword>
<evidence type="ECO:0000256" key="5">
    <source>
        <dbReference type="ARBA" id="ARBA00022889"/>
    </source>
</evidence>
<proteinExistence type="predicted"/>
<organism evidence="13">
    <name type="scientific">Timema douglasi</name>
    <name type="common">Walking stick</name>
    <dbReference type="NCBI Taxonomy" id="61478"/>
    <lineage>
        <taxon>Eukaryota</taxon>
        <taxon>Metazoa</taxon>
        <taxon>Ecdysozoa</taxon>
        <taxon>Arthropoda</taxon>
        <taxon>Hexapoda</taxon>
        <taxon>Insecta</taxon>
        <taxon>Pterygota</taxon>
        <taxon>Neoptera</taxon>
        <taxon>Polyneoptera</taxon>
        <taxon>Phasmatodea</taxon>
        <taxon>Timematodea</taxon>
        <taxon>Timematoidea</taxon>
        <taxon>Timematidae</taxon>
        <taxon>Timema</taxon>
    </lineage>
</organism>
<keyword evidence="3" id="KW-0732">Signal</keyword>
<evidence type="ECO:0000256" key="3">
    <source>
        <dbReference type="ARBA" id="ARBA00022729"/>
    </source>
</evidence>
<evidence type="ECO:0000256" key="9">
    <source>
        <dbReference type="ARBA" id="ARBA00023319"/>
    </source>
</evidence>
<comment type="subcellular location">
    <subcellularLocation>
        <location evidence="1">Membrane</location>
        <topology evidence="1">Single-pass membrane protein</topology>
    </subcellularLocation>
</comment>
<dbReference type="SUPFAM" id="SSF49265">
    <property type="entry name" value="Fibronectin type III"/>
    <property type="match status" value="3"/>
</dbReference>
<dbReference type="FunFam" id="2.60.40.10:FF:000310">
    <property type="entry name" value="Down syndrome cell adhesion molecule, isoform D"/>
    <property type="match status" value="1"/>
</dbReference>
<feature type="domain" description="Ig-like" evidence="11">
    <location>
        <begin position="422"/>
        <end position="459"/>
    </location>
</feature>
<dbReference type="EMBL" id="OA565530">
    <property type="protein sequence ID" value="CAD7197213.1"/>
    <property type="molecule type" value="Genomic_DNA"/>
</dbReference>
<feature type="domain" description="Ig-like" evidence="11">
    <location>
        <begin position="762"/>
        <end position="855"/>
    </location>
</feature>
<dbReference type="CDD" id="cd00063">
    <property type="entry name" value="FN3"/>
    <property type="match status" value="4"/>
</dbReference>
<evidence type="ECO:0000256" key="4">
    <source>
        <dbReference type="ARBA" id="ARBA00022737"/>
    </source>
</evidence>
<dbReference type="PANTHER" id="PTHR44170:SF6">
    <property type="entry name" value="CONTACTIN"/>
    <property type="match status" value="1"/>
</dbReference>
<feature type="domain" description="Ig-like" evidence="11">
    <location>
        <begin position="115"/>
        <end position="205"/>
    </location>
</feature>
<dbReference type="Pfam" id="PF13927">
    <property type="entry name" value="Ig_3"/>
    <property type="match status" value="3"/>
</dbReference>
<evidence type="ECO:0000256" key="1">
    <source>
        <dbReference type="ARBA" id="ARBA00004167"/>
    </source>
</evidence>
<dbReference type="GO" id="GO:0048812">
    <property type="term" value="P:neuron projection morphogenesis"/>
    <property type="evidence" value="ECO:0007669"/>
    <property type="project" value="UniProtKB-ARBA"/>
</dbReference>
<dbReference type="FunFam" id="2.60.40.10:FF:000093">
    <property type="entry name" value="Down syndrome cell adhesion molecule, isoform B"/>
    <property type="match status" value="1"/>
</dbReference>
<dbReference type="InterPro" id="IPR036179">
    <property type="entry name" value="Ig-like_dom_sf"/>
</dbReference>
<dbReference type="SMART" id="SM00408">
    <property type="entry name" value="IGc2"/>
    <property type="match status" value="7"/>
</dbReference>
<dbReference type="InterPro" id="IPR036116">
    <property type="entry name" value="FN3_sf"/>
</dbReference>
<keyword evidence="7" id="KW-0472">Membrane</keyword>
<dbReference type="PANTHER" id="PTHR44170">
    <property type="entry name" value="PROTEIN SIDEKICK"/>
    <property type="match status" value="1"/>
</dbReference>
<dbReference type="FunFam" id="2.60.40.10:FF:001141">
    <property type="entry name" value="Down syndrome cell adhesion molecule 4, isoform D"/>
    <property type="match status" value="1"/>
</dbReference>
<feature type="domain" description="Fibronectin type-III" evidence="12">
    <location>
        <begin position="864"/>
        <end position="959"/>
    </location>
</feature>
<feature type="domain" description="Fibronectin type-III" evidence="12">
    <location>
        <begin position="1079"/>
        <end position="1175"/>
    </location>
</feature>
<evidence type="ECO:0000256" key="10">
    <source>
        <dbReference type="SAM" id="MobiDB-lite"/>
    </source>
</evidence>
<keyword evidence="4" id="KW-0677">Repeat</keyword>
<keyword evidence="8" id="KW-1015">Disulfide bond</keyword>
<evidence type="ECO:0000256" key="8">
    <source>
        <dbReference type="ARBA" id="ARBA00023157"/>
    </source>
</evidence>
<dbReference type="InterPro" id="IPR003961">
    <property type="entry name" value="FN3_dom"/>
</dbReference>
<evidence type="ECO:0000259" key="12">
    <source>
        <dbReference type="PROSITE" id="PS50853"/>
    </source>
</evidence>
<reference evidence="13" key="1">
    <citation type="submission" date="2020-11" db="EMBL/GenBank/DDBJ databases">
        <authorList>
            <person name="Tran Van P."/>
        </authorList>
    </citation>
    <scope>NUCLEOTIDE SEQUENCE</scope>
</reference>
<dbReference type="InterPro" id="IPR003598">
    <property type="entry name" value="Ig_sub2"/>
</dbReference>
<dbReference type="CDD" id="cd20958">
    <property type="entry name" value="IgI_5_Dscam"/>
    <property type="match status" value="1"/>
</dbReference>
<dbReference type="FunFam" id="2.60.40.10:FF:000308">
    <property type="entry name" value="Down syndrome cell adhesion molecule, isoform D"/>
    <property type="match status" value="1"/>
</dbReference>
<evidence type="ECO:0000256" key="2">
    <source>
        <dbReference type="ARBA" id="ARBA00022692"/>
    </source>
</evidence>
<gene>
    <name evidence="13" type="ORF">TDIB3V08_LOCUS3525</name>
</gene>
<evidence type="ECO:0000256" key="6">
    <source>
        <dbReference type="ARBA" id="ARBA00022989"/>
    </source>
</evidence>